<sequence>MGKKDTNICNEKPVVIGAAKMMEDVFESGLYKEMKTADNKLETIKKTLKQQFEDGDLKRYELPHNLIAKFVSVPIYETDEEGLKEFLDDYGLLPQTVSLKEKSIKGADILAQLKAFQKPKEYFAQFYLNKEGKKHLDKEEYTFIEDIDHLASEFLNQKTLFEDRQMSYNKIMEKITKCPFLRQSLTLKSTYGTCKLRNKEIEFYNNSIYDHFGNEFLMKYGKVSMKTIDDFIAKGYFSPTEIKSFRKIKDISLRFVVMEKDSEIKQSEFFHQQMIRRSQIRRFA</sequence>
<protein>
    <submittedName>
        <fullName evidence="1">Uncharacterized protein</fullName>
    </submittedName>
</protein>
<dbReference type="OrthoDB" id="2822330at2"/>
<evidence type="ECO:0000313" key="1">
    <source>
        <dbReference type="EMBL" id="OIJ09433.1"/>
    </source>
</evidence>
<dbReference type="EMBL" id="MLQQ01000044">
    <property type="protein sequence ID" value="OIJ09433.1"/>
    <property type="molecule type" value="Genomic_DNA"/>
</dbReference>
<dbReference type="AlphaFoldDB" id="A0A1S2LBM6"/>
<proteinExistence type="predicted"/>
<evidence type="ECO:0000313" key="2">
    <source>
        <dbReference type="Proteomes" id="UP000180098"/>
    </source>
</evidence>
<reference evidence="1 2" key="1">
    <citation type="submission" date="2016-10" db="EMBL/GenBank/DDBJ databases">
        <title>Draft genome sequences of four alkaliphilic bacteria belonging to the Anaerobacillus genus.</title>
        <authorList>
            <person name="Bassil N.M."/>
            <person name="Lloyd J.R."/>
        </authorList>
    </citation>
    <scope>NUCLEOTIDE SEQUENCE [LARGE SCALE GENOMIC DNA]</scope>
    <source>
        <strain evidence="1 2">DSM 15340</strain>
    </source>
</reference>
<organism evidence="1 2">
    <name type="scientific">Anaerobacillus arseniciselenatis</name>
    <dbReference type="NCBI Taxonomy" id="85682"/>
    <lineage>
        <taxon>Bacteria</taxon>
        <taxon>Bacillati</taxon>
        <taxon>Bacillota</taxon>
        <taxon>Bacilli</taxon>
        <taxon>Bacillales</taxon>
        <taxon>Bacillaceae</taxon>
        <taxon>Anaerobacillus</taxon>
    </lineage>
</organism>
<dbReference type="RefSeq" id="WP_071314458.1">
    <property type="nucleotide sequence ID" value="NZ_MLQQ01000044.1"/>
</dbReference>
<accession>A0A1S2LBM6</accession>
<name>A0A1S2LBM6_9BACI</name>
<dbReference type="Proteomes" id="UP000180098">
    <property type="component" value="Unassembled WGS sequence"/>
</dbReference>
<comment type="caution">
    <text evidence="1">The sequence shown here is derived from an EMBL/GenBank/DDBJ whole genome shotgun (WGS) entry which is preliminary data.</text>
</comment>
<gene>
    <name evidence="1" type="ORF">BKP35_16395</name>
</gene>
<keyword evidence="2" id="KW-1185">Reference proteome</keyword>